<organism evidence="5">
    <name type="scientific">Aureococcus anophagefferens</name>
    <name type="common">Harmful bloom alga</name>
    <dbReference type="NCBI Taxonomy" id="44056"/>
    <lineage>
        <taxon>Eukaryota</taxon>
        <taxon>Sar</taxon>
        <taxon>Stramenopiles</taxon>
        <taxon>Ochrophyta</taxon>
        <taxon>Pelagophyceae</taxon>
        <taxon>Pelagomonadales</taxon>
        <taxon>Pelagomonadaceae</taxon>
        <taxon>Aureococcus</taxon>
    </lineage>
</organism>
<dbReference type="GO" id="GO:0005509">
    <property type="term" value="F:calcium ion binding"/>
    <property type="evidence" value="ECO:0007669"/>
    <property type="project" value="InterPro"/>
</dbReference>
<feature type="domain" description="EF-hand" evidence="3">
    <location>
        <begin position="52"/>
        <end position="77"/>
    </location>
</feature>
<dbReference type="InterPro" id="IPR018247">
    <property type="entry name" value="EF_Hand_1_Ca_BS"/>
</dbReference>
<dbReference type="AlphaFoldDB" id="F0XZP7"/>
<keyword evidence="1" id="KW-0677">Repeat</keyword>
<protein>
    <recommendedName>
        <fullName evidence="3">EF-hand domain-containing protein</fullName>
    </recommendedName>
</protein>
<feature type="domain" description="EF-hand" evidence="3">
    <location>
        <begin position="15"/>
        <end position="50"/>
    </location>
</feature>
<dbReference type="EMBL" id="GL833122">
    <property type="protein sequence ID" value="EGB11579.1"/>
    <property type="molecule type" value="Genomic_DNA"/>
</dbReference>
<gene>
    <name evidence="4" type="ORF">AURANDRAFT_21219</name>
</gene>
<sequence>MGKKEQKDHAAAEQFERAKLREQFDRIDTDGSGKVDKFELKFLLRKVTGSTPTDDEVEAIMQDIDTSGDGLVDFSEF</sequence>
<dbReference type="SUPFAM" id="SSF47473">
    <property type="entry name" value="EF-hand"/>
    <property type="match status" value="1"/>
</dbReference>
<dbReference type="InterPro" id="IPR051111">
    <property type="entry name" value="Ca-binding_regulatory"/>
</dbReference>
<evidence type="ECO:0000259" key="3">
    <source>
        <dbReference type="PROSITE" id="PS50222"/>
    </source>
</evidence>
<dbReference type="PROSITE" id="PS00018">
    <property type="entry name" value="EF_HAND_1"/>
    <property type="match status" value="2"/>
</dbReference>
<dbReference type="PANTHER" id="PTHR46311:SF5">
    <property type="entry name" value="EF-HAND DOMAIN-CONTAINING PROTEIN"/>
    <property type="match status" value="1"/>
</dbReference>
<dbReference type="GeneID" id="20219409"/>
<dbReference type="RefSeq" id="XP_009033932.1">
    <property type="nucleotide sequence ID" value="XM_009035684.1"/>
</dbReference>
<proteinExistence type="predicted"/>
<evidence type="ECO:0000313" key="5">
    <source>
        <dbReference type="Proteomes" id="UP000002729"/>
    </source>
</evidence>
<keyword evidence="5" id="KW-1185">Reference proteome</keyword>
<reference evidence="4 5" key="1">
    <citation type="journal article" date="2011" name="Proc. Natl. Acad. Sci. U.S.A.">
        <title>Niche of harmful alga Aureococcus anophagefferens revealed through ecogenomics.</title>
        <authorList>
            <person name="Gobler C.J."/>
            <person name="Berry D.L."/>
            <person name="Dyhrman S.T."/>
            <person name="Wilhelm S.W."/>
            <person name="Salamov A."/>
            <person name="Lobanov A.V."/>
            <person name="Zhang Y."/>
            <person name="Collier J.L."/>
            <person name="Wurch L.L."/>
            <person name="Kustka A.B."/>
            <person name="Dill B.D."/>
            <person name="Shah M."/>
            <person name="VerBerkmoes N.C."/>
            <person name="Kuo A."/>
            <person name="Terry A."/>
            <person name="Pangilinan J."/>
            <person name="Lindquist E.A."/>
            <person name="Lucas S."/>
            <person name="Paulsen I.T."/>
            <person name="Hattenrath-Lehmann T.K."/>
            <person name="Talmage S.C."/>
            <person name="Walker E.A."/>
            <person name="Koch F."/>
            <person name="Burson A.M."/>
            <person name="Marcoval M.A."/>
            <person name="Tang Y.Z."/>
            <person name="Lecleir G.R."/>
            <person name="Coyne K.J."/>
            <person name="Berg G.M."/>
            <person name="Bertrand E.M."/>
            <person name="Saito M.A."/>
            <person name="Gladyshev V.N."/>
            <person name="Grigoriev I.V."/>
        </authorList>
    </citation>
    <scope>NUCLEOTIDE SEQUENCE [LARGE SCALE GENOMIC DNA]</scope>
    <source>
        <strain evidence="5">CCMP 1984</strain>
    </source>
</reference>
<evidence type="ECO:0000256" key="1">
    <source>
        <dbReference type="ARBA" id="ARBA00022737"/>
    </source>
</evidence>
<dbReference type="InParanoid" id="F0XZP7"/>
<dbReference type="Gene3D" id="1.10.238.10">
    <property type="entry name" value="EF-hand"/>
    <property type="match status" value="1"/>
</dbReference>
<dbReference type="PANTHER" id="PTHR46311">
    <property type="entry name" value="CALCIUM-BINDING PROTEIN 8-RELATED"/>
    <property type="match status" value="1"/>
</dbReference>
<evidence type="ECO:0000256" key="2">
    <source>
        <dbReference type="ARBA" id="ARBA00022837"/>
    </source>
</evidence>
<dbReference type="CDD" id="cd00051">
    <property type="entry name" value="EFh"/>
    <property type="match status" value="1"/>
</dbReference>
<dbReference type="OrthoDB" id="26525at2759"/>
<feature type="non-terminal residue" evidence="4">
    <location>
        <position position="77"/>
    </location>
</feature>
<keyword evidence="2" id="KW-0106">Calcium</keyword>
<accession>F0XZP7</accession>
<dbReference type="InterPro" id="IPR011992">
    <property type="entry name" value="EF-hand-dom_pair"/>
</dbReference>
<dbReference type="PROSITE" id="PS50222">
    <property type="entry name" value="EF_HAND_2"/>
    <property type="match status" value="2"/>
</dbReference>
<evidence type="ECO:0000313" key="4">
    <source>
        <dbReference type="EMBL" id="EGB11579.1"/>
    </source>
</evidence>
<dbReference type="SMART" id="SM00054">
    <property type="entry name" value="EFh"/>
    <property type="match status" value="2"/>
</dbReference>
<name>F0XZP7_AURAN</name>
<dbReference type="KEGG" id="aaf:AURANDRAFT_21219"/>
<dbReference type="InterPro" id="IPR002048">
    <property type="entry name" value="EF_hand_dom"/>
</dbReference>
<dbReference type="Proteomes" id="UP000002729">
    <property type="component" value="Unassembled WGS sequence"/>
</dbReference>
<dbReference type="Pfam" id="PF13499">
    <property type="entry name" value="EF-hand_7"/>
    <property type="match status" value="1"/>
</dbReference>
<dbReference type="GO" id="GO:0032588">
    <property type="term" value="C:trans-Golgi network membrane"/>
    <property type="evidence" value="ECO:0007669"/>
    <property type="project" value="TreeGrafter"/>
</dbReference>